<feature type="domain" description="IraD/Gp25-like" evidence="1">
    <location>
        <begin position="30"/>
        <end position="119"/>
    </location>
</feature>
<dbReference type="Proteomes" id="UP001449657">
    <property type="component" value="Chromosome"/>
</dbReference>
<evidence type="ECO:0000313" key="3">
    <source>
        <dbReference type="Proteomes" id="UP001449657"/>
    </source>
</evidence>
<organism evidence="2 3">
    <name type="scientific">Chitinophaga caseinilytica</name>
    <dbReference type="NCBI Taxonomy" id="2267521"/>
    <lineage>
        <taxon>Bacteria</taxon>
        <taxon>Pseudomonadati</taxon>
        <taxon>Bacteroidota</taxon>
        <taxon>Chitinophagia</taxon>
        <taxon>Chitinophagales</taxon>
        <taxon>Chitinophagaceae</taxon>
        <taxon>Chitinophaga</taxon>
    </lineage>
</organism>
<gene>
    <name evidence="2" type="ORF">WJU22_00125</name>
</gene>
<proteinExistence type="predicted"/>
<dbReference type="Pfam" id="PF04965">
    <property type="entry name" value="GPW_gp25"/>
    <property type="match status" value="1"/>
</dbReference>
<dbReference type="EMBL" id="CP150096">
    <property type="protein sequence ID" value="WZN46606.1"/>
    <property type="molecule type" value="Genomic_DNA"/>
</dbReference>
<protein>
    <submittedName>
        <fullName evidence="2">GPW/gp25 family protein</fullName>
    </submittedName>
</protein>
<dbReference type="SUPFAM" id="SSF160719">
    <property type="entry name" value="gpW/gp25-like"/>
    <property type="match status" value="1"/>
</dbReference>
<reference evidence="2 3" key="1">
    <citation type="submission" date="2024-03" db="EMBL/GenBank/DDBJ databases">
        <title>Chitinophaga caseinilytica sp. nov., a casein hydrolysing bacterium isolated from forest soil.</title>
        <authorList>
            <person name="Lee D.S."/>
            <person name="Han D.M."/>
            <person name="Baek J.H."/>
            <person name="Choi D.G."/>
            <person name="Jeon J.H."/>
            <person name="Jeon C.O."/>
        </authorList>
    </citation>
    <scope>NUCLEOTIDE SEQUENCE [LARGE SCALE GENOMIC DNA]</scope>
    <source>
        <strain evidence="2 3">KACC 19118</strain>
    </source>
</reference>
<evidence type="ECO:0000259" key="1">
    <source>
        <dbReference type="Pfam" id="PF04965"/>
    </source>
</evidence>
<evidence type="ECO:0000313" key="2">
    <source>
        <dbReference type="EMBL" id="WZN46606.1"/>
    </source>
</evidence>
<sequence length="133" mass="15112">MPQENAFLGRGWSFPPSFSKQDKSVKMLDAEADIESCISIVLSTELGERVMQPSFGWKRDRWIFESLGTTTATAIQSEIETALIVYEPRIQLNKVVLQQDPAEAGKVIIIVDYTIRSTNARHNLVYPFYLTEK</sequence>
<dbReference type="InterPro" id="IPR007048">
    <property type="entry name" value="IraD/Gp25-like"/>
</dbReference>
<accession>A0ABZ2Z2V2</accession>
<keyword evidence="3" id="KW-1185">Reference proteome</keyword>
<name>A0ABZ2Z2V2_9BACT</name>
<dbReference type="RefSeq" id="WP_126247612.1">
    <property type="nucleotide sequence ID" value="NZ_CP149792.1"/>
</dbReference>
<dbReference type="Gene3D" id="3.10.450.40">
    <property type="match status" value="1"/>
</dbReference>